<evidence type="ECO:0000313" key="1">
    <source>
        <dbReference type="EMBL" id="KJL28781.1"/>
    </source>
</evidence>
<dbReference type="Pfam" id="PF19952">
    <property type="entry name" value="DUF6414"/>
    <property type="match status" value="1"/>
</dbReference>
<comment type="caution">
    <text evidence="1">The sequence shown here is derived from an EMBL/GenBank/DDBJ whole genome shotgun (WGS) entry which is preliminary data.</text>
</comment>
<proteinExistence type="predicted"/>
<organism evidence="1 2">
    <name type="scientific">Microbacterium oxydans</name>
    <dbReference type="NCBI Taxonomy" id="82380"/>
    <lineage>
        <taxon>Bacteria</taxon>
        <taxon>Bacillati</taxon>
        <taxon>Actinomycetota</taxon>
        <taxon>Actinomycetes</taxon>
        <taxon>Micrococcales</taxon>
        <taxon>Microbacteriaceae</taxon>
        <taxon>Microbacterium</taxon>
    </lineage>
</organism>
<gene>
    <name evidence="1" type="ORF">RS83_02262</name>
</gene>
<dbReference type="InterPro" id="IPR045633">
    <property type="entry name" value="DUF6414"/>
</dbReference>
<dbReference type="PATRIC" id="fig|82380.11.peg.2297"/>
<name>A0A0F0LB53_9MICO</name>
<protein>
    <submittedName>
        <fullName evidence="1">Uncharacterized protein</fullName>
    </submittedName>
</protein>
<accession>A0A0F0LB53</accession>
<evidence type="ECO:0000313" key="2">
    <source>
        <dbReference type="Proteomes" id="UP000033640"/>
    </source>
</evidence>
<reference evidence="1 2" key="1">
    <citation type="submission" date="2015-02" db="EMBL/GenBank/DDBJ databases">
        <title>Draft genome sequences of ten Microbacterium spp. with emphasis on heavy metal contaminated environments.</title>
        <authorList>
            <person name="Corretto E."/>
        </authorList>
    </citation>
    <scope>NUCLEOTIDE SEQUENCE [LARGE SCALE GENOMIC DNA]</scope>
    <source>
        <strain evidence="1 2">BEL4b</strain>
    </source>
</reference>
<dbReference type="AlphaFoldDB" id="A0A0F0LB53"/>
<dbReference type="Proteomes" id="UP000033640">
    <property type="component" value="Unassembled WGS sequence"/>
</dbReference>
<sequence length="452" mass="49669">MGWRQRWRAFRNRPERVEQPASKADTEERVLREFVYLDEVSLRSLLSSLTGDLRDSASEQSSDDLQAEVAGAVKVGNALTGVEGNLSSRFQTSNSSTIQTSRKATVQSWFKQFHEMKGLRLIEVTRAKALAMDVDALLSTTDKSLLVASDELTRGALVEFRVRLSADPVYRLGTMVTEFSGMAEDYPDMFGQGAALESLREAQPVGKVLDRLLVGLVPIRAVAVDYSAVTVDGRRFVAHNDLLKELPLTRESVQIVGVTEQLGYWKDLRRVLFSEAEVTLLGRVSRAGLQPDWSPVKLADLFEQSAPGVVAQINAAGRLGTQFGREAPKAEDSRLSVALRHYAGAILDHRKVVLTDGEQTRLDEEISRHRDRADSVSEQHGAFAALRIFVAEQLGASVGARRELALRESARAASGLPLFPAMSGGQAVTRAPETVAPEAENLVDLEIIAIYW</sequence>
<dbReference type="EMBL" id="JYIW01000025">
    <property type="protein sequence ID" value="KJL28781.1"/>
    <property type="molecule type" value="Genomic_DNA"/>
</dbReference>